<keyword evidence="6 8" id="KW-0067">ATP-binding</keyword>
<dbReference type="Gene3D" id="2.60.120.10">
    <property type="entry name" value="Jelly Rolls"/>
    <property type="match status" value="3"/>
</dbReference>
<dbReference type="GO" id="GO:0004691">
    <property type="term" value="F:cAMP-dependent protein kinase activity"/>
    <property type="evidence" value="ECO:0000318"/>
    <property type="project" value="GO_Central"/>
</dbReference>
<dbReference type="Gene3D" id="1.10.510.10">
    <property type="entry name" value="Transferase(Phosphotransferase) domain 1"/>
    <property type="match status" value="1"/>
</dbReference>
<dbReference type="GO" id="GO:0005952">
    <property type="term" value="C:cAMP-dependent protein kinase complex"/>
    <property type="evidence" value="ECO:0000318"/>
    <property type="project" value="GO_Central"/>
</dbReference>
<dbReference type="CDD" id="cd00038">
    <property type="entry name" value="CAP_ED"/>
    <property type="match status" value="2"/>
</dbReference>
<evidence type="ECO:0000256" key="2">
    <source>
        <dbReference type="ARBA" id="ARBA00022535"/>
    </source>
</evidence>
<feature type="domain" description="Protein kinase" evidence="10">
    <location>
        <begin position="518"/>
        <end position="775"/>
    </location>
</feature>
<reference evidence="12" key="3">
    <citation type="submission" date="2020-12" db="UniProtKB">
        <authorList>
            <consortium name="EnsemblPlants"/>
        </authorList>
    </citation>
    <scope>IDENTIFICATION</scope>
</reference>
<reference evidence="12 13" key="2">
    <citation type="journal article" date="2018" name="Plant J.">
        <title>The Physcomitrella patens chromosome-scale assembly reveals moss genome structure and evolution.</title>
        <authorList>
            <person name="Lang D."/>
            <person name="Ullrich K.K."/>
            <person name="Murat F."/>
            <person name="Fuchs J."/>
            <person name="Jenkins J."/>
            <person name="Haas F.B."/>
            <person name="Piednoel M."/>
            <person name="Gundlach H."/>
            <person name="Van Bel M."/>
            <person name="Meyberg R."/>
            <person name="Vives C."/>
            <person name="Morata J."/>
            <person name="Symeonidi A."/>
            <person name="Hiss M."/>
            <person name="Muchero W."/>
            <person name="Kamisugi Y."/>
            <person name="Saleh O."/>
            <person name="Blanc G."/>
            <person name="Decker E.L."/>
            <person name="van Gessel N."/>
            <person name="Grimwood J."/>
            <person name="Hayes R.D."/>
            <person name="Graham S.W."/>
            <person name="Gunter L.E."/>
            <person name="McDaniel S.F."/>
            <person name="Hoernstein S.N.W."/>
            <person name="Larsson A."/>
            <person name="Li F.W."/>
            <person name="Perroud P.F."/>
            <person name="Phillips J."/>
            <person name="Ranjan P."/>
            <person name="Rokshar D.S."/>
            <person name="Rothfels C.J."/>
            <person name="Schneider L."/>
            <person name="Shu S."/>
            <person name="Stevenson D.W."/>
            <person name="Thummler F."/>
            <person name="Tillich M."/>
            <person name="Villarreal Aguilar J.C."/>
            <person name="Widiez T."/>
            <person name="Wong G.K."/>
            <person name="Wymore A."/>
            <person name="Zhang Y."/>
            <person name="Zimmer A.D."/>
            <person name="Quatrano R.S."/>
            <person name="Mayer K.F.X."/>
            <person name="Goodstein D."/>
            <person name="Casacuberta J.M."/>
            <person name="Vandepoele K."/>
            <person name="Reski R."/>
            <person name="Cuming A.C."/>
            <person name="Tuskan G.A."/>
            <person name="Maumus F."/>
            <person name="Salse J."/>
            <person name="Schmutz J."/>
            <person name="Rensing S.A."/>
        </authorList>
    </citation>
    <scope>NUCLEOTIDE SEQUENCE [LARGE SCALE GENOMIC DNA]</scope>
    <source>
        <strain evidence="12 13">cv. Gransden 2004</strain>
    </source>
</reference>
<feature type="domain" description="Cyclic nucleotide-binding" evidence="11">
    <location>
        <begin position="48"/>
        <end position="160"/>
    </location>
</feature>
<keyword evidence="4 8" id="KW-0547">Nucleotide-binding</keyword>
<dbReference type="SUPFAM" id="SSF56112">
    <property type="entry name" value="Protein kinase-like (PK-like)"/>
    <property type="match status" value="1"/>
</dbReference>
<dbReference type="Gramene" id="Pp3c14_23970V3.2">
    <property type="protein sequence ID" value="Pp3c14_23970V3.2"/>
    <property type="gene ID" value="Pp3c14_23970"/>
</dbReference>
<dbReference type="InParanoid" id="A0A7I4AYW1"/>
<feature type="binding site" evidence="8">
    <location>
        <position position="547"/>
    </location>
    <ligand>
        <name>ATP</name>
        <dbReference type="ChEBI" id="CHEBI:30616"/>
    </ligand>
</feature>
<dbReference type="PANTHER" id="PTHR24353:SF142">
    <property type="entry name" value="CAMP CGMP-DEPENDENT PROTEIN KINASE"/>
    <property type="match status" value="1"/>
</dbReference>
<dbReference type="InterPro" id="IPR011009">
    <property type="entry name" value="Kinase-like_dom_sf"/>
</dbReference>
<dbReference type="PROSITE" id="PS50011">
    <property type="entry name" value="PROTEIN_KINASE_DOM"/>
    <property type="match status" value="1"/>
</dbReference>
<evidence type="ECO:0000313" key="13">
    <source>
        <dbReference type="Proteomes" id="UP000006727"/>
    </source>
</evidence>
<sequence>MYDAKRNFTARATTHGLLWGVNRAEFKSILTRHFSGSLLAQVLREAPIFKKLATRDIVKMCSNCTVLKFQRGQAIIKAGVTMDKVYFVQEGQVRMTWGATVGNAMPGRGAISGETLALLDRLEILGEAILLNDEIISSWNFNAAADQTEIICIPRTFFTKDVLINIRKGLQIQLASVGLQRVPAFLELNSDQIIHLAQKLSESSYSRGDEITRYGDILGADARIYVVQMGVISMHKGAVDPNLLKNRPTSFAKTSTSGTPVPSSAPASSSSVSASPVGKDAPVAPTQDRKTTERRAMSVMQVGAGAPAWTFPTYGVFGDECLQNSVKNDHHKASYYNTTISESPSGVIVLSISLADVISVLGPIQDVLSRISNLKNLRKVKYLEFLTPNELDKLSHSLGLRILRPGEAVYRAGEPGDRLYIVKRGTVTEVSQNAKGQEPLILGKGAVFGEDALMSNEARLVTMASGPAEPPMTGGAELFYLDRAVVEAQLGSLMELNEIRKREIEMRGLVKSITFAELQEIGLLGTGLFGKVKLVYSRKTKEHYALKCVSKAKVVRMNEEEHLRNEKMYMAELDHPFINRLIRTYRDQTHVYLLEELTTGRELFLFLQRVGRLQEWEAAFYAGGVLLALEYMHGKGIAYRDLKPENTLIAENGYPKLIDMGFAKRLYNRRTYSMCGTPDYMAPEIIKRQGHGKGVDYWALGCMIFEMITCTSPFNSGNDPPQMVFQKVVEGKIKFPPYMSVNAVDIVRKLLDPNPETRLGNQKSGIAEIKEHPFFTKEINFQLLIRQREEAPMVPPKVADFKSLCIPDDQTERPEPPPPNLTNWDDVF</sequence>
<dbReference type="AlphaFoldDB" id="A0A7I4AYW1"/>
<dbReference type="PROSITE" id="PS50042">
    <property type="entry name" value="CNMP_BINDING_3"/>
    <property type="match status" value="3"/>
</dbReference>
<protein>
    <recommendedName>
        <fullName evidence="14">cGMP-dependent protein kinase</fullName>
    </recommendedName>
</protein>
<dbReference type="GO" id="GO:0030553">
    <property type="term" value="F:cGMP binding"/>
    <property type="evidence" value="ECO:0007669"/>
    <property type="project" value="UniProtKB-KW"/>
</dbReference>
<dbReference type="SMART" id="SM00220">
    <property type="entry name" value="S_TKc"/>
    <property type="match status" value="1"/>
</dbReference>
<keyword evidence="3" id="KW-0808">Transferase</keyword>
<evidence type="ECO:0000256" key="7">
    <source>
        <dbReference type="ARBA" id="ARBA00022992"/>
    </source>
</evidence>
<dbReference type="PROSITE" id="PS00107">
    <property type="entry name" value="PROTEIN_KINASE_ATP"/>
    <property type="match status" value="1"/>
</dbReference>
<dbReference type="FunFam" id="1.10.510.10:FF:000210">
    <property type="entry name" value="Non-specific serine/threonine protein kinase"/>
    <property type="match status" value="1"/>
</dbReference>
<dbReference type="Pfam" id="PF00027">
    <property type="entry name" value="cNMP_binding"/>
    <property type="match status" value="2"/>
</dbReference>
<evidence type="ECO:0008006" key="14">
    <source>
        <dbReference type="Google" id="ProtNLM"/>
    </source>
</evidence>
<dbReference type="EnsemblPlants" id="Pp3c14_23970V3.2">
    <property type="protein sequence ID" value="Pp3c14_23970V3.2"/>
    <property type="gene ID" value="Pp3c14_23970"/>
</dbReference>
<evidence type="ECO:0000256" key="4">
    <source>
        <dbReference type="ARBA" id="ARBA00022741"/>
    </source>
</evidence>
<evidence type="ECO:0000256" key="5">
    <source>
        <dbReference type="ARBA" id="ARBA00022777"/>
    </source>
</evidence>
<dbReference type="Proteomes" id="UP000006727">
    <property type="component" value="Chromosome 14"/>
</dbReference>
<evidence type="ECO:0000256" key="8">
    <source>
        <dbReference type="PROSITE-ProRule" id="PRU10141"/>
    </source>
</evidence>
<feature type="domain" description="Cyclic nucleotide-binding" evidence="11">
    <location>
        <begin position="1"/>
        <end position="30"/>
    </location>
</feature>
<dbReference type="InterPro" id="IPR014710">
    <property type="entry name" value="RmlC-like_jellyroll"/>
</dbReference>
<feature type="region of interest" description="Disordered" evidence="9">
    <location>
        <begin position="807"/>
        <end position="828"/>
    </location>
</feature>
<proteinExistence type="predicted"/>
<dbReference type="GO" id="GO:0007189">
    <property type="term" value="P:adenylate cyclase-activating G protein-coupled receptor signaling pathway"/>
    <property type="evidence" value="ECO:0000318"/>
    <property type="project" value="GO_Central"/>
</dbReference>
<keyword evidence="5" id="KW-0418">Kinase</keyword>
<keyword evidence="7" id="KW-0142">cGMP-binding</keyword>
<dbReference type="GO" id="GO:0005524">
    <property type="term" value="F:ATP binding"/>
    <property type="evidence" value="ECO:0007669"/>
    <property type="project" value="UniProtKB-UniRule"/>
</dbReference>
<dbReference type="PROSITE" id="PS00108">
    <property type="entry name" value="PROTEIN_KINASE_ST"/>
    <property type="match status" value="1"/>
</dbReference>
<evidence type="ECO:0000256" key="1">
    <source>
        <dbReference type="ARBA" id="ARBA00022527"/>
    </source>
</evidence>
<evidence type="ECO:0000256" key="9">
    <source>
        <dbReference type="SAM" id="MobiDB-lite"/>
    </source>
</evidence>
<dbReference type="EMBL" id="ABEU02000014">
    <property type="status" value="NOT_ANNOTATED_CDS"/>
    <property type="molecule type" value="Genomic_DNA"/>
</dbReference>
<dbReference type="InterPro" id="IPR017441">
    <property type="entry name" value="Protein_kinase_ATP_BS"/>
</dbReference>
<feature type="compositionally biased region" description="Low complexity" evidence="9">
    <location>
        <begin position="254"/>
        <end position="278"/>
    </location>
</feature>
<organism evidence="12 13">
    <name type="scientific">Physcomitrium patens</name>
    <name type="common">Spreading-leaved earth moss</name>
    <name type="synonym">Physcomitrella patens</name>
    <dbReference type="NCBI Taxonomy" id="3218"/>
    <lineage>
        <taxon>Eukaryota</taxon>
        <taxon>Viridiplantae</taxon>
        <taxon>Streptophyta</taxon>
        <taxon>Embryophyta</taxon>
        <taxon>Bryophyta</taxon>
        <taxon>Bryophytina</taxon>
        <taxon>Bryopsida</taxon>
        <taxon>Funariidae</taxon>
        <taxon>Funariales</taxon>
        <taxon>Funariaceae</taxon>
        <taxon>Physcomitrium</taxon>
    </lineage>
</organism>
<keyword evidence="1" id="KW-0723">Serine/threonine-protein kinase</keyword>
<keyword evidence="13" id="KW-1185">Reference proteome</keyword>
<dbReference type="InterPro" id="IPR000719">
    <property type="entry name" value="Prot_kinase_dom"/>
</dbReference>
<reference evidence="12 13" key="1">
    <citation type="journal article" date="2008" name="Science">
        <title>The Physcomitrella genome reveals evolutionary insights into the conquest of land by plants.</title>
        <authorList>
            <person name="Rensing S."/>
            <person name="Lang D."/>
            <person name="Zimmer A."/>
            <person name="Terry A."/>
            <person name="Salamov A."/>
            <person name="Shapiro H."/>
            <person name="Nishiyama T."/>
            <person name="Perroud P.-F."/>
            <person name="Lindquist E."/>
            <person name="Kamisugi Y."/>
            <person name="Tanahashi T."/>
            <person name="Sakakibara K."/>
            <person name="Fujita T."/>
            <person name="Oishi K."/>
            <person name="Shin-I T."/>
            <person name="Kuroki Y."/>
            <person name="Toyoda A."/>
            <person name="Suzuki Y."/>
            <person name="Hashimoto A."/>
            <person name="Yamaguchi K."/>
            <person name="Sugano A."/>
            <person name="Kohara Y."/>
            <person name="Fujiyama A."/>
            <person name="Anterola A."/>
            <person name="Aoki S."/>
            <person name="Ashton N."/>
            <person name="Barbazuk W.B."/>
            <person name="Barker E."/>
            <person name="Bennetzen J."/>
            <person name="Bezanilla M."/>
            <person name="Blankenship R."/>
            <person name="Cho S.H."/>
            <person name="Dutcher S."/>
            <person name="Estelle M."/>
            <person name="Fawcett J.A."/>
            <person name="Gundlach H."/>
            <person name="Hanada K."/>
            <person name="Heyl A."/>
            <person name="Hicks K.A."/>
            <person name="Hugh J."/>
            <person name="Lohr M."/>
            <person name="Mayer K."/>
            <person name="Melkozernov A."/>
            <person name="Murata T."/>
            <person name="Nelson D."/>
            <person name="Pils B."/>
            <person name="Prigge M."/>
            <person name="Reiss B."/>
            <person name="Renner T."/>
            <person name="Rombauts S."/>
            <person name="Rushton P."/>
            <person name="Sanderfoot A."/>
            <person name="Schween G."/>
            <person name="Shiu S.-H."/>
            <person name="Stueber K."/>
            <person name="Theodoulou F.L."/>
            <person name="Tu H."/>
            <person name="Van de Peer Y."/>
            <person name="Verrier P.J."/>
            <person name="Waters E."/>
            <person name="Wood A."/>
            <person name="Yang L."/>
            <person name="Cove D."/>
            <person name="Cuming A."/>
            <person name="Hasebe M."/>
            <person name="Lucas S."/>
            <person name="Mishler D.B."/>
            <person name="Reski R."/>
            <person name="Grigoriev I."/>
            <person name="Quatrano R.S."/>
            <person name="Boore J.L."/>
        </authorList>
    </citation>
    <scope>NUCLEOTIDE SEQUENCE [LARGE SCALE GENOMIC DNA]</scope>
    <source>
        <strain evidence="12 13">cv. Gransden 2004</strain>
    </source>
</reference>
<feature type="region of interest" description="Disordered" evidence="9">
    <location>
        <begin position="249"/>
        <end position="294"/>
    </location>
</feature>
<dbReference type="InterPro" id="IPR018490">
    <property type="entry name" value="cNMP-bd_dom_sf"/>
</dbReference>
<evidence type="ECO:0000259" key="11">
    <source>
        <dbReference type="PROSITE" id="PS50042"/>
    </source>
</evidence>
<evidence type="ECO:0000256" key="3">
    <source>
        <dbReference type="ARBA" id="ARBA00022679"/>
    </source>
</evidence>
<evidence type="ECO:0000313" key="12">
    <source>
        <dbReference type="EnsemblPlants" id="Pp3c14_23970V3.2"/>
    </source>
</evidence>
<keyword evidence="2" id="KW-0140">cGMP</keyword>
<dbReference type="PANTHER" id="PTHR24353">
    <property type="entry name" value="CYCLIC NUCLEOTIDE-DEPENDENT PROTEIN KINASE"/>
    <property type="match status" value="1"/>
</dbReference>
<dbReference type="SUPFAM" id="SSF51206">
    <property type="entry name" value="cAMP-binding domain-like"/>
    <property type="match status" value="3"/>
</dbReference>
<dbReference type="InterPro" id="IPR008271">
    <property type="entry name" value="Ser/Thr_kinase_AS"/>
</dbReference>
<dbReference type="InterPro" id="IPR000595">
    <property type="entry name" value="cNMP-bd_dom"/>
</dbReference>
<name>A0A7I4AYW1_PHYPA</name>
<dbReference type="Pfam" id="PF00069">
    <property type="entry name" value="Pkinase"/>
    <property type="match status" value="1"/>
</dbReference>
<dbReference type="Gene3D" id="3.30.200.20">
    <property type="entry name" value="Phosphorylase Kinase, domain 1"/>
    <property type="match status" value="1"/>
</dbReference>
<feature type="domain" description="Cyclic nucleotide-binding" evidence="11">
    <location>
        <begin position="382"/>
        <end position="507"/>
    </location>
</feature>
<accession>A0A7I4AYW1</accession>
<evidence type="ECO:0000256" key="6">
    <source>
        <dbReference type="ARBA" id="ARBA00022840"/>
    </source>
</evidence>
<dbReference type="SMART" id="SM00100">
    <property type="entry name" value="cNMP"/>
    <property type="match status" value="2"/>
</dbReference>
<evidence type="ECO:0000259" key="10">
    <source>
        <dbReference type="PROSITE" id="PS50011"/>
    </source>
</evidence>